<keyword evidence="2" id="KW-0805">Transcription regulation</keyword>
<protein>
    <submittedName>
        <fullName evidence="6">LysR family transcriptional regulator</fullName>
    </submittedName>
</protein>
<feature type="domain" description="HTH lysR-type" evidence="5">
    <location>
        <begin position="1"/>
        <end position="58"/>
    </location>
</feature>
<sequence>MKINHCRVLQAVADAGTFGGAALLLECTQSNVSYAIRELEQHVGFRLLTRSRAGCELTAEGREVLLRCARILEIADDLKSLGSAPSGIVRLVSLQSAGEALLARLLEECWARFPGIRIDVASDTESEDFIVQALRRNEADLAITQPFEDGQFVCQPLADDPYVLVLPASHGLRRVESFAQLAGLRFLQHEGAGARHVLQHLANHGFVPAVSFRATSVHAILSMVRRGQGFSVLPRMALPADDHAVLPLPVPLHRALVVAARPHSLRSRAAHAVAQVLHALRNSLAA</sequence>
<dbReference type="InterPro" id="IPR000847">
    <property type="entry name" value="LysR_HTH_N"/>
</dbReference>
<dbReference type="SUPFAM" id="SSF46785">
    <property type="entry name" value="Winged helix' DNA-binding domain"/>
    <property type="match status" value="1"/>
</dbReference>
<comment type="similarity">
    <text evidence="1">Belongs to the LysR transcriptional regulatory family.</text>
</comment>
<evidence type="ECO:0000256" key="3">
    <source>
        <dbReference type="ARBA" id="ARBA00023125"/>
    </source>
</evidence>
<keyword evidence="7" id="KW-1185">Reference proteome</keyword>
<reference evidence="6" key="1">
    <citation type="submission" date="2020-08" db="EMBL/GenBank/DDBJ databases">
        <title>Ramlibacter sp. GTP1 16S ribosomal RNA gene genome sequencing and assembly.</title>
        <authorList>
            <person name="Kang M."/>
        </authorList>
    </citation>
    <scope>NUCLEOTIDE SEQUENCE</scope>
    <source>
        <strain evidence="6">GTP1</strain>
    </source>
</reference>
<dbReference type="AlphaFoldDB" id="A0A923MAK5"/>
<dbReference type="PANTHER" id="PTHR30126:SF97">
    <property type="entry name" value="HTH-TYPE TRANSCRIPTIONAL REGULATOR ABGR"/>
    <property type="match status" value="1"/>
</dbReference>
<evidence type="ECO:0000256" key="2">
    <source>
        <dbReference type="ARBA" id="ARBA00023015"/>
    </source>
</evidence>
<name>A0A923MAK5_9BURK</name>
<dbReference type="Pfam" id="PF03466">
    <property type="entry name" value="LysR_substrate"/>
    <property type="match status" value="1"/>
</dbReference>
<dbReference type="EMBL" id="JACORU010000008">
    <property type="protein sequence ID" value="MBC5766893.1"/>
    <property type="molecule type" value="Genomic_DNA"/>
</dbReference>
<proteinExistence type="inferred from homology"/>
<dbReference type="InterPro" id="IPR036390">
    <property type="entry name" value="WH_DNA-bd_sf"/>
</dbReference>
<evidence type="ECO:0000259" key="5">
    <source>
        <dbReference type="PROSITE" id="PS50931"/>
    </source>
</evidence>
<dbReference type="InterPro" id="IPR005119">
    <property type="entry name" value="LysR_subst-bd"/>
</dbReference>
<dbReference type="Gene3D" id="3.40.190.290">
    <property type="match status" value="1"/>
</dbReference>
<dbReference type="RefSeq" id="WP_187083385.1">
    <property type="nucleotide sequence ID" value="NZ_JACORU010000008.1"/>
</dbReference>
<keyword evidence="4" id="KW-0804">Transcription</keyword>
<evidence type="ECO:0000256" key="1">
    <source>
        <dbReference type="ARBA" id="ARBA00009437"/>
    </source>
</evidence>
<keyword evidence="3" id="KW-0238">DNA-binding</keyword>
<dbReference type="CDD" id="cd05466">
    <property type="entry name" value="PBP2_LTTR_substrate"/>
    <property type="match status" value="1"/>
</dbReference>
<organism evidence="6 7">
    <name type="scientific">Ramlibacter albus</name>
    <dbReference type="NCBI Taxonomy" id="2079448"/>
    <lineage>
        <taxon>Bacteria</taxon>
        <taxon>Pseudomonadati</taxon>
        <taxon>Pseudomonadota</taxon>
        <taxon>Betaproteobacteria</taxon>
        <taxon>Burkholderiales</taxon>
        <taxon>Comamonadaceae</taxon>
        <taxon>Ramlibacter</taxon>
    </lineage>
</organism>
<evidence type="ECO:0000313" key="7">
    <source>
        <dbReference type="Proteomes" id="UP000596827"/>
    </source>
</evidence>
<dbReference type="Proteomes" id="UP000596827">
    <property type="component" value="Unassembled WGS sequence"/>
</dbReference>
<evidence type="ECO:0000313" key="6">
    <source>
        <dbReference type="EMBL" id="MBC5766893.1"/>
    </source>
</evidence>
<comment type="caution">
    <text evidence="6">The sequence shown here is derived from an EMBL/GenBank/DDBJ whole genome shotgun (WGS) entry which is preliminary data.</text>
</comment>
<dbReference type="PROSITE" id="PS50931">
    <property type="entry name" value="HTH_LYSR"/>
    <property type="match status" value="1"/>
</dbReference>
<dbReference type="GO" id="GO:0003700">
    <property type="term" value="F:DNA-binding transcription factor activity"/>
    <property type="evidence" value="ECO:0007669"/>
    <property type="project" value="InterPro"/>
</dbReference>
<dbReference type="SUPFAM" id="SSF53850">
    <property type="entry name" value="Periplasmic binding protein-like II"/>
    <property type="match status" value="1"/>
</dbReference>
<evidence type="ECO:0000256" key="4">
    <source>
        <dbReference type="ARBA" id="ARBA00023163"/>
    </source>
</evidence>
<dbReference type="Gene3D" id="1.10.10.10">
    <property type="entry name" value="Winged helix-like DNA-binding domain superfamily/Winged helix DNA-binding domain"/>
    <property type="match status" value="1"/>
</dbReference>
<dbReference type="GO" id="GO:0000976">
    <property type="term" value="F:transcription cis-regulatory region binding"/>
    <property type="evidence" value="ECO:0007669"/>
    <property type="project" value="TreeGrafter"/>
</dbReference>
<gene>
    <name evidence="6" type="ORF">H8R02_20675</name>
</gene>
<dbReference type="InterPro" id="IPR036388">
    <property type="entry name" value="WH-like_DNA-bd_sf"/>
</dbReference>
<dbReference type="Pfam" id="PF00126">
    <property type="entry name" value="HTH_1"/>
    <property type="match status" value="1"/>
</dbReference>
<dbReference type="PANTHER" id="PTHR30126">
    <property type="entry name" value="HTH-TYPE TRANSCRIPTIONAL REGULATOR"/>
    <property type="match status" value="1"/>
</dbReference>
<accession>A0A923MAK5</accession>